<reference evidence="1 2" key="1">
    <citation type="submission" date="2017-03" db="EMBL/GenBank/DDBJ databases">
        <title>WGS assembly of Porphyra umbilicalis.</title>
        <authorList>
            <person name="Brawley S.H."/>
            <person name="Blouin N.A."/>
            <person name="Ficko-Blean E."/>
            <person name="Wheeler G.L."/>
            <person name="Lohr M."/>
            <person name="Goodson H.V."/>
            <person name="Jenkins J.W."/>
            <person name="Blaby-Haas C.E."/>
            <person name="Helliwell K.E."/>
            <person name="Chan C."/>
            <person name="Marriage T."/>
            <person name="Bhattacharya D."/>
            <person name="Klein A.S."/>
            <person name="Badis Y."/>
            <person name="Brodie J."/>
            <person name="Cao Y."/>
            <person name="Collen J."/>
            <person name="Dittami S.M."/>
            <person name="Gachon C.M."/>
            <person name="Green B.R."/>
            <person name="Karpowicz S."/>
            <person name="Kim J.W."/>
            <person name="Kudahl U."/>
            <person name="Lin S."/>
            <person name="Michel G."/>
            <person name="Mittag M."/>
            <person name="Olson B.J."/>
            <person name="Pangilinan J."/>
            <person name="Peng Y."/>
            <person name="Qiu H."/>
            <person name="Shu S."/>
            <person name="Singer J.T."/>
            <person name="Smith A.G."/>
            <person name="Sprecher B.N."/>
            <person name="Wagner V."/>
            <person name="Wang W."/>
            <person name="Wang Z.-Y."/>
            <person name="Yan J."/>
            <person name="Yarish C."/>
            <person name="Zoeuner-Riek S."/>
            <person name="Zhuang Y."/>
            <person name="Zou Y."/>
            <person name="Lindquist E.A."/>
            <person name="Grimwood J."/>
            <person name="Barry K."/>
            <person name="Rokhsar D.S."/>
            <person name="Schmutz J."/>
            <person name="Stiller J.W."/>
            <person name="Grossman A.R."/>
            <person name="Prochnik S.E."/>
        </authorList>
    </citation>
    <scope>NUCLEOTIDE SEQUENCE [LARGE SCALE GENOMIC DNA]</scope>
    <source>
        <strain evidence="1">4086291</strain>
    </source>
</reference>
<dbReference type="AlphaFoldDB" id="A0A1X6PJ33"/>
<sequence>MMGAAVVSRGPPRIGLPWLMPLCALLLACHAMQAVVYALCWTCSWLLVGGGCGCLRVGSVGSAGAVQAAAVVWYECAGCLGAALGATCVVTGAASAAWGEHACLTAFSAVGHPAVGPGLPAFECSSKRCGVCWPVADEIDTSCEVCRWALAIHARCVLLYKVL</sequence>
<organism evidence="1 2">
    <name type="scientific">Porphyra umbilicalis</name>
    <name type="common">Purple laver</name>
    <name type="synonym">Red alga</name>
    <dbReference type="NCBI Taxonomy" id="2786"/>
    <lineage>
        <taxon>Eukaryota</taxon>
        <taxon>Rhodophyta</taxon>
        <taxon>Bangiophyceae</taxon>
        <taxon>Bangiales</taxon>
        <taxon>Bangiaceae</taxon>
        <taxon>Porphyra</taxon>
    </lineage>
</organism>
<protein>
    <submittedName>
        <fullName evidence="1">Uncharacterized protein</fullName>
    </submittedName>
</protein>
<accession>A0A1X6PJ33</accession>
<gene>
    <name evidence="1" type="ORF">BU14_0031s0051</name>
</gene>
<dbReference type="EMBL" id="KV918767">
    <property type="protein sequence ID" value="OSX80879.1"/>
    <property type="molecule type" value="Genomic_DNA"/>
</dbReference>
<evidence type="ECO:0000313" key="1">
    <source>
        <dbReference type="EMBL" id="OSX80879.1"/>
    </source>
</evidence>
<evidence type="ECO:0000313" key="2">
    <source>
        <dbReference type="Proteomes" id="UP000218209"/>
    </source>
</evidence>
<proteinExistence type="predicted"/>
<dbReference type="Proteomes" id="UP000218209">
    <property type="component" value="Unassembled WGS sequence"/>
</dbReference>
<name>A0A1X6PJ33_PORUM</name>
<keyword evidence="2" id="KW-1185">Reference proteome</keyword>